<dbReference type="Pfam" id="PF17243">
    <property type="entry name" value="POTRA_TamA_1"/>
    <property type="match status" value="1"/>
</dbReference>
<comment type="subcellular location">
    <subcellularLocation>
        <location evidence="1">Cell outer membrane</location>
    </subcellularLocation>
</comment>
<dbReference type="Proteomes" id="UP001354971">
    <property type="component" value="Unassembled WGS sequence"/>
</dbReference>
<sequence length="568" mass="61477">MISRVLILLVFFAAPAWSDGPLARLEGIPDPALESALYSVLGESKADADDDIALRRDLRSARDRAMRFLRASGYYAAEIDAEIGDDRQPVLTFRIGPIFTLGEMDIETGAPDSDIIVAEALDHQLREALTADGVLEAEAMGLAALRNAGWPEARPLERSVVIDHARTEGDVIFRYAPGLFTRFGGVILQSEGWRPGYIARLAGLDEGEPARFDALEAFDARLEGLASVRDAQVRLGSIDGDLRPLLVELERAPRHAVEATLSASTTEGAGIAAAWSRRNLFGGDETLTLSAELATLTQLLTAELAIPYWRRLDQRLIITSGLRSEDTDAYQQDEIGAGFSLFRELTDDLDLRLGANGDFSRVTDATGVRDITSLRFNSTLALDQRDDPLDPHSGVLAAVIVNPGFSFGDTSANYVQTEFRGSTYYPFSEHLSAALRVRFGSIIGASASELAADQRFYAGGGGSARGFEYQSLSPTGSNGAPFGGLSVTELNAELRWRGEGRWGAVAFVDTAFASASRTPDFGDLRTGVGLGLRYHFDFAPVRFDVATPLDRRSGEDPVHVYISLGQAF</sequence>
<evidence type="ECO:0000259" key="9">
    <source>
        <dbReference type="Pfam" id="PF17243"/>
    </source>
</evidence>
<dbReference type="PANTHER" id="PTHR12815">
    <property type="entry name" value="SORTING AND ASSEMBLY MACHINERY SAMM50 PROTEIN FAMILY MEMBER"/>
    <property type="match status" value="1"/>
</dbReference>
<dbReference type="Gene3D" id="2.40.160.50">
    <property type="entry name" value="membrane protein fhac: a member of the omp85/tpsb transporter family"/>
    <property type="match status" value="1"/>
</dbReference>
<comment type="similarity">
    <text evidence="2">Belongs to the TamA family.</text>
</comment>
<accession>A0ABU7LP48</accession>
<evidence type="ECO:0000313" key="11">
    <source>
        <dbReference type="Proteomes" id="UP001354971"/>
    </source>
</evidence>
<reference evidence="10 11" key="1">
    <citation type="submission" date="2024-01" db="EMBL/GenBank/DDBJ databases">
        <title>Hyphobacterium bacterium isolated from marine sediment.</title>
        <authorList>
            <person name="Zhao S."/>
        </authorList>
    </citation>
    <scope>NUCLEOTIDE SEQUENCE [LARGE SCALE GENOMIC DNA]</scope>
    <source>
        <strain evidence="11">HN65</strain>
    </source>
</reference>
<evidence type="ECO:0000256" key="5">
    <source>
        <dbReference type="ARBA" id="ARBA00023136"/>
    </source>
</evidence>
<name>A0ABU7LP48_9PROT</name>
<dbReference type="InterPro" id="IPR035243">
    <property type="entry name" value="TamA_POTRA_Dom_1"/>
</dbReference>
<proteinExistence type="inferred from homology"/>
<keyword evidence="5" id="KW-0472">Membrane</keyword>
<dbReference type="Pfam" id="PF01103">
    <property type="entry name" value="Omp85"/>
    <property type="match status" value="1"/>
</dbReference>
<feature type="domain" description="Bacterial surface antigen (D15)" evidence="8">
    <location>
        <begin position="279"/>
        <end position="568"/>
    </location>
</feature>
<keyword evidence="4" id="KW-0812">Transmembrane</keyword>
<organism evidence="10 11">
    <name type="scientific">Hyphobacterium lacteum</name>
    <dbReference type="NCBI Taxonomy" id="3116575"/>
    <lineage>
        <taxon>Bacteria</taxon>
        <taxon>Pseudomonadati</taxon>
        <taxon>Pseudomonadota</taxon>
        <taxon>Alphaproteobacteria</taxon>
        <taxon>Maricaulales</taxon>
        <taxon>Maricaulaceae</taxon>
        <taxon>Hyphobacterium</taxon>
    </lineage>
</organism>
<comment type="subunit">
    <text evidence="7">Interacts with TamB to form the translocation and assembly module (TAM).</text>
</comment>
<keyword evidence="11" id="KW-1185">Reference proteome</keyword>
<dbReference type="InterPro" id="IPR039910">
    <property type="entry name" value="D15-like"/>
</dbReference>
<keyword evidence="4" id="KW-1134">Transmembrane beta strand</keyword>
<evidence type="ECO:0000256" key="1">
    <source>
        <dbReference type="ARBA" id="ARBA00004442"/>
    </source>
</evidence>
<evidence type="ECO:0000256" key="3">
    <source>
        <dbReference type="ARBA" id="ARBA00015419"/>
    </source>
</evidence>
<feature type="domain" description="TamA POTRA" evidence="9">
    <location>
        <begin position="25"/>
        <end position="96"/>
    </location>
</feature>
<evidence type="ECO:0000256" key="4">
    <source>
        <dbReference type="ARBA" id="ARBA00022452"/>
    </source>
</evidence>
<evidence type="ECO:0000259" key="8">
    <source>
        <dbReference type="Pfam" id="PF01103"/>
    </source>
</evidence>
<comment type="caution">
    <text evidence="10">The sequence shown here is derived from an EMBL/GenBank/DDBJ whole genome shotgun (WGS) entry which is preliminary data.</text>
</comment>
<evidence type="ECO:0000256" key="7">
    <source>
        <dbReference type="ARBA" id="ARBA00093548"/>
    </source>
</evidence>
<dbReference type="PANTHER" id="PTHR12815:SF42">
    <property type="entry name" value="BACTERIAL SURFACE ANTIGEN (D15) DOMAIN-CONTAINING PROTEIN"/>
    <property type="match status" value="1"/>
</dbReference>
<evidence type="ECO:0000313" key="10">
    <source>
        <dbReference type="EMBL" id="MEE2525658.1"/>
    </source>
</evidence>
<evidence type="ECO:0000256" key="6">
    <source>
        <dbReference type="ARBA" id="ARBA00033063"/>
    </source>
</evidence>
<evidence type="ECO:0000256" key="2">
    <source>
        <dbReference type="ARBA" id="ARBA00010248"/>
    </source>
</evidence>
<dbReference type="InterPro" id="IPR000184">
    <property type="entry name" value="Bac_surfAg_D15"/>
</dbReference>
<gene>
    <name evidence="10" type="ORF">V0U79_04710</name>
</gene>
<dbReference type="EMBL" id="JAZDRP010000002">
    <property type="protein sequence ID" value="MEE2525658.1"/>
    <property type="molecule type" value="Genomic_DNA"/>
</dbReference>
<protein>
    <recommendedName>
        <fullName evidence="3">Translocation and assembly module subunit TamA</fullName>
    </recommendedName>
    <alternativeName>
        <fullName evidence="6">Autotransporter assembly factor TamA</fullName>
    </alternativeName>
</protein>
<dbReference type="RefSeq" id="WP_330198317.1">
    <property type="nucleotide sequence ID" value="NZ_JAZDRP010000002.1"/>
</dbReference>